<dbReference type="AlphaFoldDB" id="A0A9E4KAI5"/>
<evidence type="ECO:0000313" key="2">
    <source>
        <dbReference type="Proteomes" id="UP000886667"/>
    </source>
</evidence>
<sequence length="46" mass="5234">MSDRYDYAAGTIAIMLSMLQAKFTDTEIKRLLTRKRISAALKILKS</sequence>
<reference evidence="1" key="1">
    <citation type="journal article" date="2021" name="Proc. Natl. Acad. Sci. U.S.A.">
        <title>Global biogeography of chemosynthetic symbionts reveals both localized and globally distributed symbiont groups. .</title>
        <authorList>
            <person name="Osvatic J.T."/>
            <person name="Wilkins L.G.E."/>
            <person name="Leibrecht L."/>
            <person name="Leray M."/>
            <person name="Zauner S."/>
            <person name="Polzin J."/>
            <person name="Camacho Y."/>
            <person name="Gros O."/>
            <person name="van Gils J.A."/>
            <person name="Eisen J.A."/>
            <person name="Petersen J.M."/>
            <person name="Yuen B."/>
        </authorList>
    </citation>
    <scope>NUCLEOTIDE SEQUENCE</scope>
    <source>
        <strain evidence="1">MAGclacostrist064TRANS</strain>
    </source>
</reference>
<gene>
    <name evidence="1" type="ORF">JAZ07_05920</name>
</gene>
<dbReference type="Proteomes" id="UP000886667">
    <property type="component" value="Unassembled WGS sequence"/>
</dbReference>
<accession>A0A9E4KAI5</accession>
<organism evidence="1 2">
    <name type="scientific">Candidatus Thiodiazotropha taylori</name>
    <dbReference type="NCBI Taxonomy" id="2792791"/>
    <lineage>
        <taxon>Bacteria</taxon>
        <taxon>Pseudomonadati</taxon>
        <taxon>Pseudomonadota</taxon>
        <taxon>Gammaproteobacteria</taxon>
        <taxon>Chromatiales</taxon>
        <taxon>Sedimenticolaceae</taxon>
        <taxon>Candidatus Thiodiazotropha</taxon>
    </lineage>
</organism>
<evidence type="ECO:0000313" key="1">
    <source>
        <dbReference type="EMBL" id="MCG7945871.1"/>
    </source>
</evidence>
<protein>
    <submittedName>
        <fullName evidence="1">Uncharacterized protein</fullName>
    </submittedName>
</protein>
<dbReference type="EMBL" id="JAEPCM010000186">
    <property type="protein sequence ID" value="MCG7945871.1"/>
    <property type="molecule type" value="Genomic_DNA"/>
</dbReference>
<comment type="caution">
    <text evidence="1">The sequence shown here is derived from an EMBL/GenBank/DDBJ whole genome shotgun (WGS) entry which is preliminary data.</text>
</comment>
<proteinExistence type="predicted"/>
<name>A0A9E4KAI5_9GAMM</name>